<comment type="caution">
    <text evidence="2">The sequence shown here is derived from an EMBL/GenBank/DDBJ whole genome shotgun (WGS) entry which is preliminary data.</text>
</comment>
<feature type="compositionally biased region" description="Polar residues" evidence="1">
    <location>
        <begin position="173"/>
        <end position="187"/>
    </location>
</feature>
<keyword evidence="3" id="KW-1185">Reference proteome</keyword>
<dbReference type="OrthoDB" id="7512256at2759"/>
<evidence type="ECO:0000256" key="1">
    <source>
        <dbReference type="SAM" id="MobiDB-lite"/>
    </source>
</evidence>
<feature type="region of interest" description="Disordered" evidence="1">
    <location>
        <begin position="159"/>
        <end position="187"/>
    </location>
</feature>
<dbReference type="AlphaFoldDB" id="A0A4C1XMC7"/>
<gene>
    <name evidence="2" type="ORF">EVAR_46557_1</name>
</gene>
<accession>A0A4C1XMC7</accession>
<dbReference type="Proteomes" id="UP000299102">
    <property type="component" value="Unassembled WGS sequence"/>
</dbReference>
<sequence length="194" mass="21100">MNDDVLILRRKKQNADRVRAYRKRKNDLGAMPSTSPAQSDCLLSLKNGMASPQPVFLKNDEFLAPDAASGDIVVKRGTTVTAACPGKPAGNNFIVLSNTSAKVDVLQLQCVSQRTFRGGGWTGDFGDVKCRAPPWFTGQATSARCYGGHRVARYEHRPLPVTGDEGDRPPPRLTTQANKQTNAKTNSSCTYFVV</sequence>
<protein>
    <submittedName>
        <fullName evidence="2">Uncharacterized protein</fullName>
    </submittedName>
</protein>
<reference evidence="2 3" key="1">
    <citation type="journal article" date="2019" name="Commun. Biol.">
        <title>The bagworm genome reveals a unique fibroin gene that provides high tensile strength.</title>
        <authorList>
            <person name="Kono N."/>
            <person name="Nakamura H."/>
            <person name="Ohtoshi R."/>
            <person name="Tomita M."/>
            <person name="Numata K."/>
            <person name="Arakawa K."/>
        </authorList>
    </citation>
    <scope>NUCLEOTIDE SEQUENCE [LARGE SCALE GENOMIC DNA]</scope>
</reference>
<evidence type="ECO:0000313" key="3">
    <source>
        <dbReference type="Proteomes" id="UP000299102"/>
    </source>
</evidence>
<evidence type="ECO:0000313" key="2">
    <source>
        <dbReference type="EMBL" id="GBP64628.1"/>
    </source>
</evidence>
<dbReference type="EMBL" id="BGZK01000903">
    <property type="protein sequence ID" value="GBP64628.1"/>
    <property type="molecule type" value="Genomic_DNA"/>
</dbReference>
<name>A0A4C1XMC7_EUMVA</name>
<proteinExistence type="predicted"/>
<organism evidence="2 3">
    <name type="scientific">Eumeta variegata</name>
    <name type="common">Bagworm moth</name>
    <name type="synonym">Eumeta japonica</name>
    <dbReference type="NCBI Taxonomy" id="151549"/>
    <lineage>
        <taxon>Eukaryota</taxon>
        <taxon>Metazoa</taxon>
        <taxon>Ecdysozoa</taxon>
        <taxon>Arthropoda</taxon>
        <taxon>Hexapoda</taxon>
        <taxon>Insecta</taxon>
        <taxon>Pterygota</taxon>
        <taxon>Neoptera</taxon>
        <taxon>Endopterygota</taxon>
        <taxon>Lepidoptera</taxon>
        <taxon>Glossata</taxon>
        <taxon>Ditrysia</taxon>
        <taxon>Tineoidea</taxon>
        <taxon>Psychidae</taxon>
        <taxon>Oiketicinae</taxon>
        <taxon>Eumeta</taxon>
    </lineage>
</organism>